<feature type="signal peptide" evidence="1">
    <location>
        <begin position="1"/>
        <end position="18"/>
    </location>
</feature>
<sequence length="248" mass="27951">MKKILSVLVLLVATEATAQIEINDNTRDRINTLTTGSMNPGYSSFWGPPVKAGTVVGEVYLDTVWARGYVKLIQPIPAVGGTPQDSLGGLAMRYNVYSNEVEVLLDTYKDVKAIPGNRIKYFSVQRNGQPIRLVNVENYPSDKTPKGFYEVLADGKLMLLQNYRVRVQKPTYNAAVGVGEKDHRFSVETDWYVAHNGQAEKWSPSKKAVLQLMKDREKEVSNYLKNHQPDFKNQDDLVQLFAFYNGNN</sequence>
<evidence type="ECO:0000313" key="3">
    <source>
        <dbReference type="Proteomes" id="UP000557307"/>
    </source>
</evidence>
<gene>
    <name evidence="2" type="ORF">HNQ92_004768</name>
</gene>
<evidence type="ECO:0000313" key="2">
    <source>
        <dbReference type="EMBL" id="MBB5286607.1"/>
    </source>
</evidence>
<dbReference type="Proteomes" id="UP000557307">
    <property type="component" value="Unassembled WGS sequence"/>
</dbReference>
<name>A0A840TYH3_9BACT</name>
<organism evidence="2 3">
    <name type="scientific">Rhabdobacter roseus</name>
    <dbReference type="NCBI Taxonomy" id="1655419"/>
    <lineage>
        <taxon>Bacteria</taxon>
        <taxon>Pseudomonadati</taxon>
        <taxon>Bacteroidota</taxon>
        <taxon>Cytophagia</taxon>
        <taxon>Cytophagales</taxon>
        <taxon>Cytophagaceae</taxon>
        <taxon>Rhabdobacter</taxon>
    </lineage>
</organism>
<dbReference type="AlphaFoldDB" id="A0A840TYH3"/>
<accession>A0A840TYH3</accession>
<evidence type="ECO:0000256" key="1">
    <source>
        <dbReference type="SAM" id="SignalP"/>
    </source>
</evidence>
<reference evidence="2 3" key="1">
    <citation type="submission" date="2020-08" db="EMBL/GenBank/DDBJ databases">
        <title>Genomic Encyclopedia of Type Strains, Phase IV (KMG-IV): sequencing the most valuable type-strain genomes for metagenomic binning, comparative biology and taxonomic classification.</title>
        <authorList>
            <person name="Goeker M."/>
        </authorList>
    </citation>
    <scope>NUCLEOTIDE SEQUENCE [LARGE SCALE GENOMIC DNA]</scope>
    <source>
        <strain evidence="2 3">DSM 105074</strain>
    </source>
</reference>
<feature type="chain" id="PRO_5032289779" evidence="1">
    <location>
        <begin position="19"/>
        <end position="248"/>
    </location>
</feature>
<keyword evidence="3" id="KW-1185">Reference proteome</keyword>
<proteinExistence type="predicted"/>
<comment type="caution">
    <text evidence="2">The sequence shown here is derived from an EMBL/GenBank/DDBJ whole genome shotgun (WGS) entry which is preliminary data.</text>
</comment>
<dbReference type="RefSeq" id="WP_184177912.1">
    <property type="nucleotide sequence ID" value="NZ_JACHGF010000010.1"/>
</dbReference>
<protein>
    <submittedName>
        <fullName evidence="2">Uncharacterized protein</fullName>
    </submittedName>
</protein>
<dbReference type="EMBL" id="JACHGF010000010">
    <property type="protein sequence ID" value="MBB5286607.1"/>
    <property type="molecule type" value="Genomic_DNA"/>
</dbReference>
<keyword evidence="1" id="KW-0732">Signal</keyword>